<dbReference type="EMBL" id="VCGU01000458">
    <property type="protein sequence ID" value="TRY63167.1"/>
    <property type="molecule type" value="Genomic_DNA"/>
</dbReference>
<dbReference type="SUPFAM" id="SSF50978">
    <property type="entry name" value="WD40 repeat-like"/>
    <property type="match status" value="1"/>
</dbReference>
<evidence type="ECO:0000313" key="7">
    <source>
        <dbReference type="Proteomes" id="UP000318571"/>
    </source>
</evidence>
<evidence type="ECO:0000256" key="4">
    <source>
        <dbReference type="ARBA" id="ARBA00022737"/>
    </source>
</evidence>
<keyword evidence="3" id="KW-0853">WD repeat</keyword>
<evidence type="ECO:0000256" key="3">
    <source>
        <dbReference type="ARBA" id="ARBA00022574"/>
    </source>
</evidence>
<evidence type="ECO:0000256" key="1">
    <source>
        <dbReference type="ARBA" id="ARBA00004496"/>
    </source>
</evidence>
<comment type="subcellular location">
    <subcellularLocation>
        <location evidence="1">Cytoplasm</location>
    </subcellularLocation>
</comment>
<dbReference type="OrthoDB" id="21128at2759"/>
<dbReference type="Pfam" id="PF16529">
    <property type="entry name" value="Ge1_WD40"/>
    <property type="match status" value="1"/>
</dbReference>
<accession>A0A553NCK2</accession>
<keyword evidence="2" id="KW-0963">Cytoplasm</keyword>
<evidence type="ECO:0000256" key="2">
    <source>
        <dbReference type="ARBA" id="ARBA00022490"/>
    </source>
</evidence>
<dbReference type="InterPro" id="IPR032401">
    <property type="entry name" value="EDC4_WD40"/>
</dbReference>
<sequence length="774" mass="86589">MANYCGRTSSEDAPIKSYRARLARVNASETSSSISSSSPPMYPACARGPTHKSALTMTLPTTLNLSQISHTNKFIQVPAEAPISEPGKLLRKIIWESEIPPPTDGFVPFVAVHAHGEYVAFTQTRGPSGISAELGEDLREVVCLYHCASQRKGDYRHVKGGIVDMAFAHLSHRILLGILNDIGEVVIGEIGPRSESSGSLHLDLVLQINPSFEILAPITHRRMAWTPFIIDEDEPAGTEVARALIVAVASNSVVDIFNLSEPLELLKRQVVLDTELVQYRIRINLNCVATRLKISPDASAVVVATVKRELKFYIFDFDQPIGQQLECPYPCPKIGEDSAVISSLWFPDDHAFTQTTALFWKHIVLAYDLNSKVCLYSCDTWQLIQSIKFPTVSGGFHMTMATSGDRFVLFSPEHSKLYVVHLEITIKGEESEAWFSSVRVIEMPVRFKIIIVAPNSTMSNTKVLGFYGNALEMGIIPHGIKNKKSKYVTFEGYDTGSELKIKAPKRNQDLQAVKPKEKSPQLSAVIGQEWNRDTVTGTATEDLPQKPVEQATKRTSKTTKREALFYDFSDTLRGTITEEVQKSALALSSSIKELVEMFFKDQEKILNVAVERNIEPFTQKIVEVSAASTKKDETIVSQFRGLLAKGLDSQALRLLLEYPHLAIRGVLEMELFKKLQKRELDNDSDLLLKLCLTLVKDFAIFPTVLTELFEEVAVVANRGGGLKSQDDHHRVLFEILDTSDRFLLDNPNFHKEREMRRMQMVVKSVLNHQVLKNC</sequence>
<dbReference type="AlphaFoldDB" id="A0A553NCK2"/>
<organism evidence="6 7">
    <name type="scientific">Tigriopus californicus</name>
    <name type="common">Marine copepod</name>
    <dbReference type="NCBI Taxonomy" id="6832"/>
    <lineage>
        <taxon>Eukaryota</taxon>
        <taxon>Metazoa</taxon>
        <taxon>Ecdysozoa</taxon>
        <taxon>Arthropoda</taxon>
        <taxon>Crustacea</taxon>
        <taxon>Multicrustacea</taxon>
        <taxon>Hexanauplia</taxon>
        <taxon>Copepoda</taxon>
        <taxon>Harpacticoida</taxon>
        <taxon>Harpacticidae</taxon>
        <taxon>Tigriopus</taxon>
    </lineage>
</organism>
<evidence type="ECO:0000259" key="5">
    <source>
        <dbReference type="Pfam" id="PF16529"/>
    </source>
</evidence>
<dbReference type="GO" id="GO:0000932">
    <property type="term" value="C:P-body"/>
    <property type="evidence" value="ECO:0007669"/>
    <property type="project" value="TreeGrafter"/>
</dbReference>
<feature type="domain" description="Enhancer of mRNA-decapping protein 4 WD40 repeat region" evidence="5">
    <location>
        <begin position="109"/>
        <end position="423"/>
    </location>
</feature>
<dbReference type="Proteomes" id="UP000318571">
    <property type="component" value="Chromosome 10"/>
</dbReference>
<dbReference type="STRING" id="6832.A0A553NCK2"/>
<dbReference type="InterPro" id="IPR036322">
    <property type="entry name" value="WD40_repeat_dom_sf"/>
</dbReference>
<dbReference type="GO" id="GO:0031087">
    <property type="term" value="P:deadenylation-independent decapping of nuclear-transcribed mRNA"/>
    <property type="evidence" value="ECO:0007669"/>
    <property type="project" value="InterPro"/>
</dbReference>
<dbReference type="InterPro" id="IPR045152">
    <property type="entry name" value="EDC4-like"/>
</dbReference>
<keyword evidence="7" id="KW-1185">Reference proteome</keyword>
<gene>
    <name evidence="6" type="ORF">TCAL_10821</name>
</gene>
<comment type="caution">
    <text evidence="6">The sequence shown here is derived from an EMBL/GenBank/DDBJ whole genome shotgun (WGS) entry which is preliminary data.</text>
</comment>
<name>A0A553NCK2_TIGCA</name>
<keyword evidence="4" id="KW-0677">Repeat</keyword>
<dbReference type="PANTHER" id="PTHR15598">
    <property type="entry name" value="ENHANCER OF MRNA-DECAPPING PROTEIN 4"/>
    <property type="match status" value="1"/>
</dbReference>
<reference evidence="6 7" key="1">
    <citation type="journal article" date="2018" name="Nat. Ecol. Evol.">
        <title>Genomic signatures of mitonuclear coevolution across populations of Tigriopus californicus.</title>
        <authorList>
            <person name="Barreto F.S."/>
            <person name="Watson E.T."/>
            <person name="Lima T.G."/>
            <person name="Willett C.S."/>
            <person name="Edmands S."/>
            <person name="Li W."/>
            <person name="Burton R.S."/>
        </authorList>
    </citation>
    <scope>NUCLEOTIDE SEQUENCE [LARGE SCALE GENOMIC DNA]</scope>
    <source>
        <strain evidence="6 7">San Diego</strain>
    </source>
</reference>
<proteinExistence type="predicted"/>
<protein>
    <recommendedName>
        <fullName evidence="5">Enhancer of mRNA-decapping protein 4 WD40 repeat region domain-containing protein</fullName>
    </recommendedName>
</protein>
<dbReference type="PANTHER" id="PTHR15598:SF5">
    <property type="entry name" value="ENHANCER OF MRNA-DECAPPING PROTEIN 4"/>
    <property type="match status" value="1"/>
</dbReference>
<evidence type="ECO:0000313" key="6">
    <source>
        <dbReference type="EMBL" id="TRY63167.1"/>
    </source>
</evidence>